<evidence type="ECO:0000256" key="1">
    <source>
        <dbReference type="SAM" id="Coils"/>
    </source>
</evidence>
<feature type="compositionally biased region" description="Basic and acidic residues" evidence="2">
    <location>
        <begin position="99"/>
        <end position="114"/>
    </location>
</feature>
<feature type="region of interest" description="Disordered" evidence="2">
    <location>
        <begin position="76"/>
        <end position="114"/>
    </location>
</feature>
<dbReference type="EMBL" id="CACRXK020010442">
    <property type="protein sequence ID" value="CAB4019412.1"/>
    <property type="molecule type" value="Genomic_DNA"/>
</dbReference>
<keyword evidence="4" id="KW-1185">Reference proteome</keyword>
<dbReference type="OrthoDB" id="5972764at2759"/>
<evidence type="ECO:0000256" key="2">
    <source>
        <dbReference type="SAM" id="MobiDB-lite"/>
    </source>
</evidence>
<protein>
    <submittedName>
        <fullName evidence="3">Uncharacterized protein</fullName>
    </submittedName>
</protein>
<accession>A0A6S7JSG1</accession>
<proteinExistence type="predicted"/>
<comment type="caution">
    <text evidence="3">The sequence shown here is derived from an EMBL/GenBank/DDBJ whole genome shotgun (WGS) entry which is preliminary data.</text>
</comment>
<evidence type="ECO:0000313" key="3">
    <source>
        <dbReference type="EMBL" id="CAB4019412.1"/>
    </source>
</evidence>
<name>A0A6S7JSG1_PARCT</name>
<dbReference type="Proteomes" id="UP001152795">
    <property type="component" value="Unassembled WGS sequence"/>
</dbReference>
<sequence>MACEELTNFLGKIEQNIGKESYEIIRNTLRDNNFTSRLSLKLLDPENLDVIFAKSKLPLGSRKILEYHLDLLRNESPLSRPKPQRTDPAAIEESSADQADSKPKDKNENTMRCLEKRRQKIEKQIFDKESELRELQVHLESMDINVPSLPTIGNSGRITCSKCHHKGHRNQVNNPCNLQKCSSYTYCGIKAKHPEYFTEINKLKNDIKKKNNNIRDLQQQLAGLKTLPVKANISLLKR</sequence>
<feature type="coiled-coil region" evidence="1">
    <location>
        <begin position="200"/>
        <end position="227"/>
    </location>
</feature>
<dbReference type="AlphaFoldDB" id="A0A6S7JSG1"/>
<reference evidence="3" key="1">
    <citation type="submission" date="2020-04" db="EMBL/GenBank/DDBJ databases">
        <authorList>
            <person name="Alioto T."/>
            <person name="Alioto T."/>
            <person name="Gomez Garrido J."/>
        </authorList>
    </citation>
    <scope>NUCLEOTIDE SEQUENCE</scope>
    <source>
        <strain evidence="3">A484AB</strain>
    </source>
</reference>
<organism evidence="3 4">
    <name type="scientific">Paramuricea clavata</name>
    <name type="common">Red gorgonian</name>
    <name type="synonym">Violescent sea-whip</name>
    <dbReference type="NCBI Taxonomy" id="317549"/>
    <lineage>
        <taxon>Eukaryota</taxon>
        <taxon>Metazoa</taxon>
        <taxon>Cnidaria</taxon>
        <taxon>Anthozoa</taxon>
        <taxon>Octocorallia</taxon>
        <taxon>Malacalcyonacea</taxon>
        <taxon>Plexauridae</taxon>
        <taxon>Paramuricea</taxon>
    </lineage>
</organism>
<evidence type="ECO:0000313" key="4">
    <source>
        <dbReference type="Proteomes" id="UP001152795"/>
    </source>
</evidence>
<keyword evidence="1" id="KW-0175">Coiled coil</keyword>
<gene>
    <name evidence="3" type="ORF">PACLA_8A026341</name>
</gene>